<dbReference type="InterPro" id="IPR053139">
    <property type="entry name" value="Surface_bspA-like"/>
</dbReference>
<protein>
    <submittedName>
        <fullName evidence="1">Uncharacterized protein</fullName>
    </submittedName>
</protein>
<dbReference type="AlphaFoldDB" id="A0AAD2G3K4"/>
<comment type="caution">
    <text evidence="1">The sequence shown here is derived from an EMBL/GenBank/DDBJ whole genome shotgun (WGS) entry which is preliminary data.</text>
</comment>
<keyword evidence="2" id="KW-1185">Reference proteome</keyword>
<accession>A0AAD2G3K4</accession>
<organism evidence="1 2">
    <name type="scientific">Cylindrotheca closterium</name>
    <dbReference type="NCBI Taxonomy" id="2856"/>
    <lineage>
        <taxon>Eukaryota</taxon>
        <taxon>Sar</taxon>
        <taxon>Stramenopiles</taxon>
        <taxon>Ochrophyta</taxon>
        <taxon>Bacillariophyta</taxon>
        <taxon>Bacillariophyceae</taxon>
        <taxon>Bacillariophycidae</taxon>
        <taxon>Bacillariales</taxon>
        <taxon>Bacillariaceae</taxon>
        <taxon>Cylindrotheca</taxon>
    </lineage>
</organism>
<dbReference type="InterPro" id="IPR026906">
    <property type="entry name" value="LRR_5"/>
</dbReference>
<dbReference type="Gene3D" id="3.80.10.10">
    <property type="entry name" value="Ribonuclease Inhibitor"/>
    <property type="match status" value="1"/>
</dbReference>
<dbReference type="PANTHER" id="PTHR45661:SF3">
    <property type="entry name" value="IG-LIKE DOMAIN-CONTAINING PROTEIN"/>
    <property type="match status" value="1"/>
</dbReference>
<evidence type="ECO:0000313" key="1">
    <source>
        <dbReference type="EMBL" id="CAJ1960015.1"/>
    </source>
</evidence>
<gene>
    <name evidence="1" type="ORF">CYCCA115_LOCUS18432</name>
</gene>
<dbReference type="SUPFAM" id="SSF52058">
    <property type="entry name" value="L domain-like"/>
    <property type="match status" value="1"/>
</dbReference>
<dbReference type="PANTHER" id="PTHR45661">
    <property type="entry name" value="SURFACE ANTIGEN"/>
    <property type="match status" value="1"/>
</dbReference>
<dbReference type="InterPro" id="IPR032675">
    <property type="entry name" value="LRR_dom_sf"/>
</dbReference>
<dbReference type="Pfam" id="PF13306">
    <property type="entry name" value="LRR_5"/>
    <property type="match status" value="1"/>
</dbReference>
<reference evidence="1" key="1">
    <citation type="submission" date="2023-08" db="EMBL/GenBank/DDBJ databases">
        <authorList>
            <person name="Audoor S."/>
            <person name="Bilcke G."/>
        </authorList>
    </citation>
    <scope>NUCLEOTIDE SEQUENCE</scope>
</reference>
<evidence type="ECO:0000313" key="2">
    <source>
        <dbReference type="Proteomes" id="UP001295423"/>
    </source>
</evidence>
<dbReference type="Proteomes" id="UP001295423">
    <property type="component" value="Unassembled WGS sequence"/>
</dbReference>
<name>A0AAD2G3K4_9STRA</name>
<dbReference type="EMBL" id="CAKOGP040002036">
    <property type="protein sequence ID" value="CAJ1960015.1"/>
    <property type="molecule type" value="Genomic_DNA"/>
</dbReference>
<sequence length="179" mass="19309">MTSYTYSGEDDEGGIPDDTDSLIVAEAVQILPINFCRHHIHLQQVVLPSSLGCIPGHAFQGCEALREAMIPSTVTVIGDFAFSLCTSLTYVRFPEGLKTIGKNSFASCAFTHLRIPGSLAVIEENAFTGCVSLVEVELIDGLKMIGQDAFSTCSSLRELRLPSTVEVIMGRTHLETASI</sequence>
<proteinExistence type="predicted"/>